<accession>A0A2V0P6R9</accession>
<feature type="chain" id="PRO_5015938726" evidence="1">
    <location>
        <begin position="29"/>
        <end position="479"/>
    </location>
</feature>
<dbReference type="Gene3D" id="3.20.20.80">
    <property type="entry name" value="Glycosidases"/>
    <property type="match status" value="1"/>
</dbReference>
<sequence>MLIMRRAAAAPLAAALLLLLAAAQPALAGAPLSSSVLLFYDSEYEPHYGQPISQCDQLLQRAKDGGSNSVNLVPTHYWIDDASNKFSAGGCYPDNWAEMQSVDYFCSRWEWDKPCEPFTKDTIARFAKGFKDCLQKAHDMFDEVLISPHLDDGTKTMHWRNTLMFDPLQPDQKGNTYWDIMLSPIAEAVKAVYTKPGKTIVFGPQGEMGGTVFYAPASYQKIADRVRAEYKGPAKLKIALMFNHAYVPGVINRAPDDNAVRAPPASALEAYQGWGPVLPFDKWPEYARLKASQPALLGLLDSVDVLGVSCYPRSGATPKPEDFEVCVSKLDAELAVAGFNLKAWAARPGKALVLSELGLGGGVNRCGTTPAASAKDAGLYTHLDVGYPWSKERDPWSKPELRQYRRDWHNAAMALLDRGGINYPLSGAYLWSLMSMDPQGIHPATTSGGGTFADPAIADAIKKHNAAARGRRRRSRSLL</sequence>
<dbReference type="Proteomes" id="UP000247498">
    <property type="component" value="Unassembled WGS sequence"/>
</dbReference>
<evidence type="ECO:0000256" key="1">
    <source>
        <dbReference type="SAM" id="SignalP"/>
    </source>
</evidence>
<evidence type="ECO:0000313" key="2">
    <source>
        <dbReference type="EMBL" id="GBF95536.1"/>
    </source>
</evidence>
<evidence type="ECO:0000313" key="3">
    <source>
        <dbReference type="Proteomes" id="UP000247498"/>
    </source>
</evidence>
<name>A0A2V0P6R9_9CHLO</name>
<proteinExistence type="predicted"/>
<dbReference type="AlphaFoldDB" id="A0A2V0P6R9"/>
<dbReference type="EMBL" id="BDRX01000066">
    <property type="protein sequence ID" value="GBF95536.1"/>
    <property type="molecule type" value="Genomic_DNA"/>
</dbReference>
<dbReference type="InParanoid" id="A0A2V0P6R9"/>
<dbReference type="OrthoDB" id="528242at2759"/>
<dbReference type="STRING" id="307507.A0A2V0P6R9"/>
<reference evidence="2 3" key="1">
    <citation type="journal article" date="2018" name="Sci. Rep.">
        <title>Raphidocelis subcapitata (=Pseudokirchneriella subcapitata) provides an insight into genome evolution and environmental adaptations in the Sphaeropleales.</title>
        <authorList>
            <person name="Suzuki S."/>
            <person name="Yamaguchi H."/>
            <person name="Nakajima N."/>
            <person name="Kawachi M."/>
        </authorList>
    </citation>
    <scope>NUCLEOTIDE SEQUENCE [LARGE SCALE GENOMIC DNA]</scope>
    <source>
        <strain evidence="2 3">NIES-35</strain>
    </source>
</reference>
<dbReference type="SUPFAM" id="SSF51445">
    <property type="entry name" value="(Trans)glycosidases"/>
    <property type="match status" value="1"/>
</dbReference>
<protein>
    <submittedName>
        <fullName evidence="2">Uncharacterized protein</fullName>
    </submittedName>
</protein>
<dbReference type="InterPro" id="IPR017853">
    <property type="entry name" value="GH"/>
</dbReference>
<organism evidence="2 3">
    <name type="scientific">Raphidocelis subcapitata</name>
    <dbReference type="NCBI Taxonomy" id="307507"/>
    <lineage>
        <taxon>Eukaryota</taxon>
        <taxon>Viridiplantae</taxon>
        <taxon>Chlorophyta</taxon>
        <taxon>core chlorophytes</taxon>
        <taxon>Chlorophyceae</taxon>
        <taxon>CS clade</taxon>
        <taxon>Sphaeropleales</taxon>
        <taxon>Selenastraceae</taxon>
        <taxon>Raphidocelis</taxon>
    </lineage>
</organism>
<gene>
    <name evidence="2" type="ORF">Rsub_08517</name>
</gene>
<keyword evidence="3" id="KW-1185">Reference proteome</keyword>
<keyword evidence="1" id="KW-0732">Signal</keyword>
<comment type="caution">
    <text evidence="2">The sequence shown here is derived from an EMBL/GenBank/DDBJ whole genome shotgun (WGS) entry which is preliminary data.</text>
</comment>
<feature type="signal peptide" evidence="1">
    <location>
        <begin position="1"/>
        <end position="28"/>
    </location>
</feature>